<dbReference type="InterPro" id="IPR000014">
    <property type="entry name" value="PAS"/>
</dbReference>
<dbReference type="InterPro" id="IPR029016">
    <property type="entry name" value="GAF-like_dom_sf"/>
</dbReference>
<evidence type="ECO:0000313" key="3">
    <source>
        <dbReference type="EMBL" id="PJF30434.1"/>
    </source>
</evidence>
<dbReference type="SMART" id="SM00091">
    <property type="entry name" value="PAS"/>
    <property type="match status" value="1"/>
</dbReference>
<dbReference type="CDD" id="cd00130">
    <property type="entry name" value="PAS"/>
    <property type="match status" value="1"/>
</dbReference>
<dbReference type="PROSITE" id="PS50125">
    <property type="entry name" value="GUANYLATE_CYCLASE_2"/>
    <property type="match status" value="1"/>
</dbReference>
<dbReference type="SUPFAM" id="SSF55073">
    <property type="entry name" value="Nucleotide cyclase"/>
    <property type="match status" value="1"/>
</dbReference>
<reference evidence="3 4" key="1">
    <citation type="submission" date="2017-11" db="EMBL/GenBank/DDBJ databases">
        <title>Evolution of Phototrophy in the Chloroflexi Phylum Driven by Horizontal Gene Transfer.</title>
        <authorList>
            <person name="Ward L.M."/>
            <person name="Hemp J."/>
            <person name="Shih P.M."/>
            <person name="Mcglynn S.E."/>
            <person name="Fischer W."/>
        </authorList>
    </citation>
    <scope>NUCLEOTIDE SEQUENCE [LARGE SCALE GENOMIC DNA]</scope>
    <source>
        <strain evidence="3">CP2_2F</strain>
    </source>
</reference>
<dbReference type="NCBIfam" id="TIGR00229">
    <property type="entry name" value="sensory_box"/>
    <property type="match status" value="1"/>
</dbReference>
<gene>
    <name evidence="3" type="ORF">CUN51_07895</name>
</gene>
<evidence type="ECO:0000259" key="2">
    <source>
        <dbReference type="PROSITE" id="PS50125"/>
    </source>
</evidence>
<name>A0A2M8NYR6_9CHLR</name>
<dbReference type="Proteomes" id="UP000228921">
    <property type="component" value="Unassembled WGS sequence"/>
</dbReference>
<dbReference type="Gene3D" id="3.30.70.1230">
    <property type="entry name" value="Nucleotide cyclase"/>
    <property type="match status" value="1"/>
</dbReference>
<dbReference type="InterPro" id="IPR029787">
    <property type="entry name" value="Nucleotide_cyclase"/>
</dbReference>
<sequence>MTTPPSTPSTQGLRYRLQRLHTLTHEMVQVLYAQRELIAQREIDLPLEPLQGLEQLSRDLYVFSQSASDSSVELERLRQLARTAQIINSRLSLEQVLNEVIDTVVALTGAERGFIVLQDQTSGHFAISVARKINQSDLESEAMRVSRTILEQVIQSGESILTTNAQDDPRFADVESVVDLRLRSLLCVPLKLKGQVIGAIYVDNRALEVIFTPQDERLVSAFANQAAIAIENARLFDSVLAALAEVTAIRNFMDNVFDSIASGVITTDQNDTVMLINRSAARILAIERRHSQGKPLWAVLPPLYEGFQQLVAEVRTRNIQQTIEVEPVLAQRGQVNLNLRLSPFRDESHTTRGVAIVLDDLTTLKQQQATLSAVRRYLPTADNLQAIDTLELGGVEREISVLFCDVRGFTAFSEQLAPEALMLIINQYLTVSSSAIEAFGGIVDKFMGDAAVGLFNTQFNPMEDHALQAVRAALKLLEDVHALHEVLPHDHCLEYGTGVHTGLAVLGNVGSPRRKEFTAIGETVQTAKYLQELAPGGEVIISAETHARVSHYVQVEPAKLRRAPEPHESLPQVFRVISIQV</sequence>
<evidence type="ECO:0000256" key="1">
    <source>
        <dbReference type="ARBA" id="ARBA00005381"/>
    </source>
</evidence>
<proteinExistence type="inferred from homology"/>
<dbReference type="PANTHER" id="PTHR43081">
    <property type="entry name" value="ADENYLATE CYCLASE, TERMINAL-DIFFERENTIATION SPECIFIC-RELATED"/>
    <property type="match status" value="1"/>
</dbReference>
<dbReference type="SMART" id="SM00065">
    <property type="entry name" value="GAF"/>
    <property type="match status" value="1"/>
</dbReference>
<dbReference type="EMBL" id="PGTK01000010">
    <property type="protein sequence ID" value="PJF30434.1"/>
    <property type="molecule type" value="Genomic_DNA"/>
</dbReference>
<dbReference type="SUPFAM" id="SSF55785">
    <property type="entry name" value="PYP-like sensor domain (PAS domain)"/>
    <property type="match status" value="1"/>
</dbReference>
<comment type="caution">
    <text evidence="3">The sequence shown here is derived from an EMBL/GenBank/DDBJ whole genome shotgun (WGS) entry which is preliminary data.</text>
</comment>
<dbReference type="InterPro" id="IPR001054">
    <property type="entry name" value="A/G_cyclase"/>
</dbReference>
<dbReference type="GO" id="GO:0004016">
    <property type="term" value="F:adenylate cyclase activity"/>
    <property type="evidence" value="ECO:0007669"/>
    <property type="project" value="UniProtKB-ARBA"/>
</dbReference>
<feature type="domain" description="Guanylate cyclase" evidence="2">
    <location>
        <begin position="400"/>
        <end position="531"/>
    </location>
</feature>
<dbReference type="InterPro" id="IPR003018">
    <property type="entry name" value="GAF"/>
</dbReference>
<dbReference type="Pfam" id="PF01590">
    <property type="entry name" value="GAF"/>
    <property type="match status" value="1"/>
</dbReference>
<evidence type="ECO:0000313" key="4">
    <source>
        <dbReference type="Proteomes" id="UP000228921"/>
    </source>
</evidence>
<dbReference type="Gene3D" id="3.30.450.40">
    <property type="match status" value="1"/>
</dbReference>
<organism evidence="3 4">
    <name type="scientific">Candidatus Thermofonsia Clade 1 bacterium</name>
    <dbReference type="NCBI Taxonomy" id="2364210"/>
    <lineage>
        <taxon>Bacteria</taxon>
        <taxon>Bacillati</taxon>
        <taxon>Chloroflexota</taxon>
        <taxon>Candidatus Thermofontia</taxon>
        <taxon>Candidatus Thermofonsia Clade 1</taxon>
    </lineage>
</organism>
<accession>A0A2M8NYR6</accession>
<dbReference type="Pfam" id="PF08448">
    <property type="entry name" value="PAS_4"/>
    <property type="match status" value="1"/>
</dbReference>
<dbReference type="InterPro" id="IPR013656">
    <property type="entry name" value="PAS_4"/>
</dbReference>
<dbReference type="SUPFAM" id="SSF55781">
    <property type="entry name" value="GAF domain-like"/>
    <property type="match status" value="1"/>
</dbReference>
<dbReference type="AlphaFoldDB" id="A0A2M8NYR6"/>
<dbReference type="InterPro" id="IPR050697">
    <property type="entry name" value="Adenylyl/Guanylyl_Cyclase_3/4"/>
</dbReference>
<dbReference type="Pfam" id="PF00211">
    <property type="entry name" value="Guanylate_cyc"/>
    <property type="match status" value="1"/>
</dbReference>
<dbReference type="PANTHER" id="PTHR43081:SF1">
    <property type="entry name" value="ADENYLATE CYCLASE, TERMINAL-DIFFERENTIATION SPECIFIC"/>
    <property type="match status" value="1"/>
</dbReference>
<dbReference type="GO" id="GO:0009190">
    <property type="term" value="P:cyclic nucleotide biosynthetic process"/>
    <property type="evidence" value="ECO:0007669"/>
    <property type="project" value="InterPro"/>
</dbReference>
<dbReference type="GO" id="GO:0035556">
    <property type="term" value="P:intracellular signal transduction"/>
    <property type="evidence" value="ECO:0007669"/>
    <property type="project" value="InterPro"/>
</dbReference>
<dbReference type="InterPro" id="IPR035965">
    <property type="entry name" value="PAS-like_dom_sf"/>
</dbReference>
<dbReference type="SMART" id="SM00044">
    <property type="entry name" value="CYCc"/>
    <property type="match status" value="1"/>
</dbReference>
<dbReference type="CDD" id="cd07302">
    <property type="entry name" value="CHD"/>
    <property type="match status" value="1"/>
</dbReference>
<dbReference type="Gene3D" id="3.30.450.20">
    <property type="entry name" value="PAS domain"/>
    <property type="match status" value="1"/>
</dbReference>
<protein>
    <recommendedName>
        <fullName evidence="2">Guanylate cyclase domain-containing protein</fullName>
    </recommendedName>
</protein>
<comment type="similarity">
    <text evidence="1">Belongs to the adenylyl cyclase class-3 family.</text>
</comment>